<dbReference type="PANTHER" id="PTHR16517:SF2">
    <property type="entry name" value="TUBBY-RELATED PROTEIN 4"/>
    <property type="match status" value="1"/>
</dbReference>
<evidence type="ECO:0000313" key="7">
    <source>
        <dbReference type="Ensembl" id="ENSPMAP00000006575.1"/>
    </source>
</evidence>
<reference evidence="7" key="1">
    <citation type="submission" date="2025-08" db="UniProtKB">
        <authorList>
            <consortium name="Ensembl"/>
        </authorList>
    </citation>
    <scope>IDENTIFICATION</scope>
</reference>
<evidence type="ECO:0000256" key="3">
    <source>
        <dbReference type="ARBA" id="ARBA00022574"/>
    </source>
</evidence>
<sequence length="289" mass="32311">AMFAALEQSPVLYSDSNLLCASWKGRVPHSERERPVCRRRCYQEGWLALGNAHGVVGVTFCSSHCRRERPTPQRVNFNLRGHNSEELKILVVWNEPYQKLATCDADGGIFVWILYEGRWSVELVNDRGAQVSDFTWSHDGTQALISYRDGFVLVGSVSGQRHWSSEISLDDSHILCGVWTPDDQQVLFGTSDGQVIMDCHGRMLAQVVLHEFDSVQALTWNCPDFLVEDSSESESDGDERIQPDGPSGEWSAPLQGPRTLLTVMFGSGDVGLMNKYDDMTPTLVKTAKK</sequence>
<accession>S4RMY9</accession>
<name>S4RMY9_PETMA</name>
<dbReference type="Pfam" id="PF24797">
    <property type="entry name" value="Beta-prop_WDR35_TULP_N"/>
    <property type="match status" value="1"/>
</dbReference>
<evidence type="ECO:0000259" key="6">
    <source>
        <dbReference type="Pfam" id="PF24797"/>
    </source>
</evidence>
<dbReference type="GO" id="GO:0005737">
    <property type="term" value="C:cytoplasm"/>
    <property type="evidence" value="ECO:0007669"/>
    <property type="project" value="UniProtKB-SubCell"/>
</dbReference>
<feature type="domain" description="IFT121/TULP4 N-terminal" evidence="6">
    <location>
        <begin position="43"/>
        <end position="286"/>
    </location>
</feature>
<dbReference type="Gene3D" id="2.130.10.10">
    <property type="entry name" value="YVTN repeat-like/Quinoprotein amine dehydrogenase"/>
    <property type="match status" value="1"/>
</dbReference>
<dbReference type="HOGENOM" id="CLU_964867_0_0_1"/>
<dbReference type="PANTHER" id="PTHR16517">
    <property type="entry name" value="TUBBY-RELATED"/>
    <property type="match status" value="1"/>
</dbReference>
<evidence type="ECO:0000256" key="5">
    <source>
        <dbReference type="SAM" id="MobiDB-lite"/>
    </source>
</evidence>
<dbReference type="InterPro" id="IPR036322">
    <property type="entry name" value="WD40_repeat_dom_sf"/>
</dbReference>
<dbReference type="STRING" id="7757.ENSPMAP00000006575"/>
<keyword evidence="3" id="KW-0853">WD repeat</keyword>
<proteinExistence type="predicted"/>
<dbReference type="OMA" id="NLLCASW"/>
<evidence type="ECO:0000256" key="1">
    <source>
        <dbReference type="ARBA" id="ARBA00004496"/>
    </source>
</evidence>
<dbReference type="SUPFAM" id="SSF50978">
    <property type="entry name" value="WD40 repeat-like"/>
    <property type="match status" value="1"/>
</dbReference>
<dbReference type="GeneTree" id="ENSGT00940000155913"/>
<reference evidence="7" key="2">
    <citation type="submission" date="2025-09" db="UniProtKB">
        <authorList>
            <consortium name="Ensembl"/>
        </authorList>
    </citation>
    <scope>IDENTIFICATION</scope>
</reference>
<keyword evidence="4" id="KW-0677">Repeat</keyword>
<dbReference type="InterPro" id="IPR015943">
    <property type="entry name" value="WD40/YVTN_repeat-like_dom_sf"/>
</dbReference>
<dbReference type="Ensembl" id="ENSPMAT00000006604.1">
    <property type="protein sequence ID" value="ENSPMAP00000006575.1"/>
    <property type="gene ID" value="ENSPMAG00000005966.1"/>
</dbReference>
<evidence type="ECO:0000256" key="2">
    <source>
        <dbReference type="ARBA" id="ARBA00022490"/>
    </source>
</evidence>
<dbReference type="AlphaFoldDB" id="S4RMY9"/>
<organism evidence="7">
    <name type="scientific">Petromyzon marinus</name>
    <name type="common">Sea lamprey</name>
    <dbReference type="NCBI Taxonomy" id="7757"/>
    <lineage>
        <taxon>Eukaryota</taxon>
        <taxon>Metazoa</taxon>
        <taxon>Chordata</taxon>
        <taxon>Craniata</taxon>
        <taxon>Vertebrata</taxon>
        <taxon>Cyclostomata</taxon>
        <taxon>Hyperoartia</taxon>
        <taxon>Petromyzontiformes</taxon>
        <taxon>Petromyzontidae</taxon>
        <taxon>Petromyzon</taxon>
    </lineage>
</organism>
<evidence type="ECO:0000256" key="4">
    <source>
        <dbReference type="ARBA" id="ARBA00022737"/>
    </source>
</evidence>
<protein>
    <recommendedName>
        <fullName evidence="6">IFT121/TULP4 N-terminal domain-containing protein</fullName>
    </recommendedName>
</protein>
<dbReference type="InterPro" id="IPR056159">
    <property type="entry name" value="Beta-prop_IFT121_TULP_N"/>
</dbReference>
<comment type="subcellular location">
    <subcellularLocation>
        <location evidence="1">Cytoplasm</location>
    </subcellularLocation>
</comment>
<feature type="region of interest" description="Disordered" evidence="5">
    <location>
        <begin position="229"/>
        <end position="254"/>
    </location>
</feature>
<keyword evidence="2" id="KW-0963">Cytoplasm</keyword>